<dbReference type="SUPFAM" id="SSF53474">
    <property type="entry name" value="alpha/beta-Hydrolases"/>
    <property type="match status" value="1"/>
</dbReference>
<dbReference type="SMART" id="SM00028">
    <property type="entry name" value="TPR"/>
    <property type="match status" value="2"/>
</dbReference>
<evidence type="ECO:0000256" key="2">
    <source>
        <dbReference type="PROSITE-ProRule" id="PRU00339"/>
    </source>
</evidence>
<feature type="repeat" description="TPR" evidence="2">
    <location>
        <begin position="257"/>
        <end position="290"/>
    </location>
</feature>
<sequence>MIASASIGMHTRSINIDVDSAESQARDISFLLGYAATLPQADGSHVAAIGYSFGGLANVLAAARDDRISALVSLDGSVRYFPAIVQQAAYATPERLALPMLYLGGKPYTAEMMNRFKQVPTYSLMNQMKFSDLYNVTMYTMTHAAFQSESLRLGPEPRFDEYSREEATLAHGWMGRYVLAFLNAYLRNDAAALAFMNNKPAANKVPTHLLVIDAHHAEGAPPTLATMAAQFAKHGHKDLAGIYRDMRQREAEFKPDERSLISWGEKFFDVNRYPEAIEIYQLSTSLYPDSARAMFYLAMTYDRHHDNALAIDAYQRVLGFWPDMVEAKQSIARLKTTAK</sequence>
<evidence type="ECO:0000313" key="3">
    <source>
        <dbReference type="EMBL" id="MYN25862.1"/>
    </source>
</evidence>
<keyword evidence="1" id="KW-0378">Hydrolase</keyword>
<dbReference type="Proteomes" id="UP000642144">
    <property type="component" value="Unassembled WGS sequence"/>
</dbReference>
<accession>A0ABW9VW50</accession>
<proteinExistence type="predicted"/>
<gene>
    <name evidence="3" type="ORF">GTP69_05535</name>
</gene>
<comment type="caution">
    <text evidence="3">The sequence shown here is derived from an EMBL/GenBank/DDBJ whole genome shotgun (WGS) entry which is preliminary data.</text>
</comment>
<dbReference type="InterPro" id="IPR029058">
    <property type="entry name" value="AB_hydrolase_fold"/>
</dbReference>
<reference evidence="3 4" key="1">
    <citation type="submission" date="2019-12" db="EMBL/GenBank/DDBJ databases">
        <title>Novel species isolated from a subtropical stream in China.</title>
        <authorList>
            <person name="Lu H."/>
        </authorList>
    </citation>
    <scope>NUCLEOTIDE SEQUENCE [LARGE SCALE GENOMIC DNA]</scope>
    <source>
        <strain evidence="3 4">CY42W</strain>
    </source>
</reference>
<dbReference type="EMBL" id="WWCT01000003">
    <property type="protein sequence ID" value="MYN25862.1"/>
    <property type="molecule type" value="Genomic_DNA"/>
</dbReference>
<evidence type="ECO:0000313" key="4">
    <source>
        <dbReference type="Proteomes" id="UP000642144"/>
    </source>
</evidence>
<dbReference type="InterPro" id="IPR050261">
    <property type="entry name" value="FrsA_esterase"/>
</dbReference>
<dbReference type="PANTHER" id="PTHR22946">
    <property type="entry name" value="DIENELACTONE HYDROLASE DOMAIN-CONTAINING PROTEIN-RELATED"/>
    <property type="match status" value="1"/>
</dbReference>
<protein>
    <submittedName>
        <fullName evidence="3">Uncharacterized protein</fullName>
    </submittedName>
</protein>
<dbReference type="Gene3D" id="3.40.50.1820">
    <property type="entry name" value="alpha/beta hydrolase"/>
    <property type="match status" value="1"/>
</dbReference>
<dbReference type="PANTHER" id="PTHR22946:SF9">
    <property type="entry name" value="POLYKETIDE TRANSFERASE AF380"/>
    <property type="match status" value="1"/>
</dbReference>
<dbReference type="PROSITE" id="PS50005">
    <property type="entry name" value="TPR"/>
    <property type="match status" value="2"/>
</dbReference>
<organism evidence="3 4">
    <name type="scientific">Duganella levis</name>
    <dbReference type="NCBI Taxonomy" id="2692169"/>
    <lineage>
        <taxon>Bacteria</taxon>
        <taxon>Pseudomonadati</taxon>
        <taxon>Pseudomonadota</taxon>
        <taxon>Betaproteobacteria</taxon>
        <taxon>Burkholderiales</taxon>
        <taxon>Oxalobacteraceae</taxon>
        <taxon>Telluria group</taxon>
        <taxon>Duganella</taxon>
    </lineage>
</organism>
<keyword evidence="2" id="KW-0802">TPR repeat</keyword>
<dbReference type="SUPFAM" id="SSF48452">
    <property type="entry name" value="TPR-like"/>
    <property type="match status" value="1"/>
</dbReference>
<keyword evidence="4" id="KW-1185">Reference proteome</keyword>
<feature type="repeat" description="TPR" evidence="2">
    <location>
        <begin position="291"/>
        <end position="324"/>
    </location>
</feature>
<dbReference type="InterPro" id="IPR011990">
    <property type="entry name" value="TPR-like_helical_dom_sf"/>
</dbReference>
<name>A0ABW9VW50_9BURK</name>
<evidence type="ECO:0000256" key="1">
    <source>
        <dbReference type="ARBA" id="ARBA00022801"/>
    </source>
</evidence>
<dbReference type="InterPro" id="IPR019734">
    <property type="entry name" value="TPR_rpt"/>
</dbReference>
<dbReference type="Gene3D" id="1.25.40.10">
    <property type="entry name" value="Tetratricopeptide repeat domain"/>
    <property type="match status" value="1"/>
</dbReference>